<evidence type="ECO:0000256" key="2">
    <source>
        <dbReference type="ARBA" id="ARBA00004123"/>
    </source>
</evidence>
<proteinExistence type="inferred from homology"/>
<evidence type="ECO:0000313" key="16">
    <source>
        <dbReference type="EMBL" id="RLM01602.1"/>
    </source>
</evidence>
<evidence type="ECO:0000256" key="14">
    <source>
        <dbReference type="RuleBase" id="RU361277"/>
    </source>
</evidence>
<evidence type="ECO:0000256" key="12">
    <source>
        <dbReference type="ARBA" id="ARBA00023027"/>
    </source>
</evidence>
<reference evidence="16 17" key="1">
    <citation type="submission" date="2018-08" db="EMBL/GenBank/DDBJ databases">
        <title>Draft genome sequences of two Aspergillus turcosus clinical strains isolated from bronchoalveolar lavage fluid: one azole-susceptible and the other azole-resistant.</title>
        <authorList>
            <person name="Parent-Michaud M."/>
            <person name="Dufresne P.J."/>
            <person name="Fournier E."/>
            <person name="Martineau C."/>
            <person name="Moreira S."/>
            <person name="Perkins V."/>
            <person name="De Repentigny L."/>
            <person name="Dufresne S.F."/>
        </authorList>
    </citation>
    <scope>NUCLEOTIDE SEQUENCE [LARGE SCALE GENOMIC DNA]</scope>
    <source>
        <strain evidence="16">HMR AF 1038</strain>
    </source>
</reference>
<keyword evidence="17" id="KW-1185">Reference proteome</keyword>
<dbReference type="InterPro" id="IPR013154">
    <property type="entry name" value="ADH-like_N"/>
</dbReference>
<dbReference type="OrthoDB" id="1879366at2759"/>
<evidence type="ECO:0000256" key="5">
    <source>
        <dbReference type="ARBA" id="ARBA00013190"/>
    </source>
</evidence>
<keyword evidence="13" id="KW-0539">Nucleus</keyword>
<dbReference type="InterPro" id="IPR052078">
    <property type="entry name" value="Trehalose_Metab_GTase"/>
</dbReference>
<dbReference type="CDD" id="cd08297">
    <property type="entry name" value="CAD3"/>
    <property type="match status" value="1"/>
</dbReference>
<keyword evidence="11" id="KW-0560">Oxidoreductase</keyword>
<dbReference type="GO" id="GO:0005634">
    <property type="term" value="C:nucleus"/>
    <property type="evidence" value="ECO:0007669"/>
    <property type="project" value="UniProtKB-SubCell"/>
</dbReference>
<dbReference type="Gene3D" id="1.10.8.60">
    <property type="match status" value="1"/>
</dbReference>
<comment type="similarity">
    <text evidence="3">Belongs to the activator 1 small subunits family.</text>
</comment>
<dbReference type="Pfam" id="PF08240">
    <property type="entry name" value="ADH_N"/>
    <property type="match status" value="1"/>
</dbReference>
<protein>
    <recommendedName>
        <fullName evidence="5">alcohol dehydrogenase</fullName>
        <ecNumber evidence="5">1.1.1.1</ecNumber>
    </recommendedName>
</protein>
<comment type="similarity">
    <text evidence="4 14">Belongs to the zinc-containing alcohol dehydrogenase family.</text>
</comment>
<dbReference type="GO" id="GO:0004022">
    <property type="term" value="F:alcohol dehydrogenase (NAD+) activity"/>
    <property type="evidence" value="ECO:0007669"/>
    <property type="project" value="UniProtKB-EC"/>
</dbReference>
<dbReference type="InterPro" id="IPR013748">
    <property type="entry name" value="Rep_factorC_C"/>
</dbReference>
<dbReference type="InterPro" id="IPR020843">
    <property type="entry name" value="ER"/>
</dbReference>
<evidence type="ECO:0000256" key="4">
    <source>
        <dbReference type="ARBA" id="ARBA00008072"/>
    </source>
</evidence>
<dbReference type="SUPFAM" id="SSF48019">
    <property type="entry name" value="post-AAA+ oligomerization domain-like"/>
    <property type="match status" value="1"/>
</dbReference>
<comment type="subcellular location">
    <subcellularLocation>
        <location evidence="2">Nucleus</location>
    </subcellularLocation>
</comment>
<dbReference type="InterPro" id="IPR011032">
    <property type="entry name" value="GroES-like_sf"/>
</dbReference>
<keyword evidence="10" id="KW-0067">ATP-binding</keyword>
<keyword evidence="9 14" id="KW-0862">Zinc</keyword>
<dbReference type="Gene3D" id="3.40.50.2000">
    <property type="entry name" value="Glycogen Phosphorylase B"/>
    <property type="match status" value="1"/>
</dbReference>
<comment type="cofactor">
    <cofactor evidence="1 14">
        <name>Zn(2+)</name>
        <dbReference type="ChEBI" id="CHEBI:29105"/>
    </cofactor>
</comment>
<dbReference type="AlphaFoldDB" id="A0A421DHL9"/>
<dbReference type="SUPFAM" id="SSF52540">
    <property type="entry name" value="P-loop containing nucleoside triphosphate hydrolases"/>
    <property type="match status" value="1"/>
</dbReference>
<dbReference type="PROSITE" id="PS00059">
    <property type="entry name" value="ADH_ZINC"/>
    <property type="match status" value="1"/>
</dbReference>
<evidence type="ECO:0000313" key="17">
    <source>
        <dbReference type="Proteomes" id="UP000215289"/>
    </source>
</evidence>
<dbReference type="Gene3D" id="3.40.50.720">
    <property type="entry name" value="NAD(P)-binding Rossmann-like Domain"/>
    <property type="match status" value="1"/>
</dbReference>
<dbReference type="Proteomes" id="UP000215289">
    <property type="component" value="Unassembled WGS sequence"/>
</dbReference>
<dbReference type="InterPro" id="IPR027417">
    <property type="entry name" value="P-loop_NTPase"/>
</dbReference>
<organism evidence="16 17">
    <name type="scientific">Aspergillus turcosus</name>
    <dbReference type="NCBI Taxonomy" id="1245748"/>
    <lineage>
        <taxon>Eukaryota</taxon>
        <taxon>Fungi</taxon>
        <taxon>Dikarya</taxon>
        <taxon>Ascomycota</taxon>
        <taxon>Pezizomycotina</taxon>
        <taxon>Eurotiomycetes</taxon>
        <taxon>Eurotiomycetidae</taxon>
        <taxon>Eurotiales</taxon>
        <taxon>Aspergillaceae</taxon>
        <taxon>Aspergillus</taxon>
        <taxon>Aspergillus subgen. Fumigati</taxon>
    </lineage>
</organism>
<dbReference type="InterPro" id="IPR013149">
    <property type="entry name" value="ADH-like_C"/>
</dbReference>
<comment type="caution">
    <text evidence="16">The sequence shown here is derived from an EMBL/GenBank/DDBJ whole genome shotgun (WGS) entry which is preliminary data.</text>
</comment>
<dbReference type="GO" id="GO:0008270">
    <property type="term" value="F:zinc ion binding"/>
    <property type="evidence" value="ECO:0007669"/>
    <property type="project" value="InterPro"/>
</dbReference>
<evidence type="ECO:0000256" key="7">
    <source>
        <dbReference type="ARBA" id="ARBA00022723"/>
    </source>
</evidence>
<name>A0A421DHL9_9EURO</name>
<dbReference type="FunFam" id="3.40.50.720:FF:000039">
    <property type="entry name" value="Alcohol dehydrogenase AdhP"/>
    <property type="match status" value="1"/>
</dbReference>
<dbReference type="Pfam" id="PF08542">
    <property type="entry name" value="Rep_fac_C"/>
    <property type="match status" value="1"/>
</dbReference>
<dbReference type="GO" id="GO:0006271">
    <property type="term" value="P:DNA strand elongation involved in DNA replication"/>
    <property type="evidence" value="ECO:0007669"/>
    <property type="project" value="UniProtKB-ARBA"/>
</dbReference>
<dbReference type="SUPFAM" id="SSF50129">
    <property type="entry name" value="GroES-like"/>
    <property type="match status" value="1"/>
</dbReference>
<dbReference type="FunFam" id="3.90.180.10:FF:000002">
    <property type="entry name" value="Alcohol dehydrogenase AdhP"/>
    <property type="match status" value="1"/>
</dbReference>
<keyword evidence="7 14" id="KW-0479">Metal-binding</keyword>
<dbReference type="STRING" id="1245748.A0A421DHL9"/>
<evidence type="ECO:0000256" key="9">
    <source>
        <dbReference type="ARBA" id="ARBA00022833"/>
    </source>
</evidence>
<keyword evidence="12" id="KW-0520">NAD</keyword>
<evidence type="ECO:0000256" key="8">
    <source>
        <dbReference type="ARBA" id="ARBA00022741"/>
    </source>
</evidence>
<dbReference type="Gene3D" id="3.40.50.300">
    <property type="entry name" value="P-loop containing nucleotide triphosphate hydrolases"/>
    <property type="match status" value="1"/>
</dbReference>
<dbReference type="PANTHER" id="PTHR47779">
    <property type="entry name" value="SYNTHASE (CCG-9), PUTATIVE (AFU_ORTHOLOGUE AFUA_3G12100)-RELATED"/>
    <property type="match status" value="1"/>
</dbReference>
<gene>
    <name evidence="16" type="ORF">CFD26_109067</name>
</gene>
<dbReference type="Gene3D" id="1.20.272.10">
    <property type="match status" value="1"/>
</dbReference>
<dbReference type="Pfam" id="PF00107">
    <property type="entry name" value="ADH_zinc_N"/>
    <property type="match status" value="1"/>
</dbReference>
<evidence type="ECO:0000256" key="11">
    <source>
        <dbReference type="ARBA" id="ARBA00023002"/>
    </source>
</evidence>
<dbReference type="Gene3D" id="3.90.180.10">
    <property type="entry name" value="Medium-chain alcohol dehydrogenases, catalytic domain"/>
    <property type="match status" value="1"/>
</dbReference>
<evidence type="ECO:0000256" key="1">
    <source>
        <dbReference type="ARBA" id="ARBA00001947"/>
    </source>
</evidence>
<dbReference type="EMBL" id="NIDN02000004">
    <property type="protein sequence ID" value="RLM01602.1"/>
    <property type="molecule type" value="Genomic_DNA"/>
</dbReference>
<dbReference type="SUPFAM" id="SSF51735">
    <property type="entry name" value="NAD(P)-binding Rossmann-fold domains"/>
    <property type="match status" value="1"/>
</dbReference>
<accession>A0A421DHL9</accession>
<evidence type="ECO:0000259" key="15">
    <source>
        <dbReference type="SMART" id="SM00829"/>
    </source>
</evidence>
<dbReference type="GO" id="GO:0005524">
    <property type="term" value="F:ATP binding"/>
    <property type="evidence" value="ECO:0007669"/>
    <property type="project" value="UniProtKB-KW"/>
</dbReference>
<evidence type="ECO:0000256" key="6">
    <source>
        <dbReference type="ARBA" id="ARBA00022705"/>
    </source>
</evidence>
<evidence type="ECO:0000256" key="13">
    <source>
        <dbReference type="ARBA" id="ARBA00023242"/>
    </source>
</evidence>
<dbReference type="EC" id="1.1.1.1" evidence="5"/>
<dbReference type="InterPro" id="IPR002328">
    <property type="entry name" value="ADH_Zn_CS"/>
</dbReference>
<dbReference type="InterPro" id="IPR008921">
    <property type="entry name" value="DNA_pol3_clamp-load_cplx_C"/>
</dbReference>
<dbReference type="SMART" id="SM00829">
    <property type="entry name" value="PKS_ER"/>
    <property type="match status" value="1"/>
</dbReference>
<dbReference type="InterPro" id="IPR036291">
    <property type="entry name" value="NAD(P)-bd_dom_sf"/>
</dbReference>
<keyword evidence="6" id="KW-0235">DNA replication</keyword>
<dbReference type="FunFam" id="1.20.272.10:FF:000004">
    <property type="entry name" value="Replication factor C subunit 5"/>
    <property type="match status" value="1"/>
</dbReference>
<sequence length="976" mass="108903">MFKLVILDEADTMEHTAQMALRRIIEDYAAFTRFCIITNNIYKLSPALISRCARLRFPPLHPSAIHTLISQVATLEHVQIRPEALEYLSTVSHGDMRQALAVLQECHLSKQASTSTIPAEGMITTETIHEYTHTPLPSDISLIIDEARANSCSRCIVSINKIKSENGLNLADILTALATRLQHAQVPAPVKITWLDALAEIEANLACGGSEEIQTAAVVGAIQRDKQWAQVIESPGSGVIYKQIPVQQPGPDEVLVKIKYSGVCHTDLHAMKGDWPLESKWPLVGGHEGAGIVVAKGELVTNIDIGDHASVKWLNGSCLSCEFCRRSDEPLCAKALLSGYTVDGTFQQYCVAKAMHVSKIPKDTPLDAVAPILCAGITVYKGLKESGTRPGQIVAIVGAGGGLGSLAQQYAKAMGLRVIAIDSGDEKKAMCLELGAEAFIDFLTSKDLISDVRAATTDRLGPHTALLLAASELPFQQATSYVRPRGTIIAMGMPAHAYLKAPVFNTVVRMINIKGSYVGNRQDGYEALEFFTRGLIHAPFKTVPLSELGEVYKLMDVKTIWAGVSELVEEGSGCRIAIVFRNSTYLLECVNHELAERASRAPTELSREIISQLQNYSAKYKEKFVGAGLPESLVLQCPGLCSQLWLKLDIVPLVLRYEARARTAHDRGEVATFWGWERKSPDEQADSMARKCIRSFGIGNVIHTQISHENLVGVDSDFMARLADEQDYERTVEPRSWAIAQQYARDLREKQVKVAFFSLTFHGKPDVHTRHALVRLAHCMGVEFKWYVPKPRPEIHKIVQKMRDILEGLDDPLTYLSFDEELEILEWVYENARRYWLRHNGPLQPRSKGGVDVVVIDSAPLLPLALFSKQQDPGRPVLYENRLMFQNNVAQDPSSPSARVWDFVKTREYHNGENEYSHTDEHWCYEGYLPDDQYNNHQYDDRAIPEEKRNVHYATIAGKNLYQRMSYELRDLMTAS</sequence>
<evidence type="ECO:0000256" key="3">
    <source>
        <dbReference type="ARBA" id="ARBA00005378"/>
    </source>
</evidence>
<evidence type="ECO:0000256" key="10">
    <source>
        <dbReference type="ARBA" id="ARBA00022840"/>
    </source>
</evidence>
<dbReference type="PANTHER" id="PTHR47779:SF2">
    <property type="entry name" value="SHOCK TREHALOSE SYNTHASE, PUTATIVE (AFU_ORTHOLOGUE AFUA_5G14780)-RELATED"/>
    <property type="match status" value="1"/>
</dbReference>
<keyword evidence="8" id="KW-0547">Nucleotide-binding</keyword>
<dbReference type="GO" id="GO:0003677">
    <property type="term" value="F:DNA binding"/>
    <property type="evidence" value="ECO:0007669"/>
    <property type="project" value="InterPro"/>
</dbReference>
<feature type="domain" description="Enoyl reductase (ER)" evidence="15">
    <location>
        <begin position="236"/>
        <end position="560"/>
    </location>
</feature>